<keyword evidence="2" id="KW-1185">Reference proteome</keyword>
<evidence type="ECO:0000313" key="1">
    <source>
        <dbReference type="EMBL" id="CAI6336551.1"/>
    </source>
</evidence>
<proteinExistence type="predicted"/>
<evidence type="ECO:0000313" key="2">
    <source>
        <dbReference type="Proteomes" id="UP001152607"/>
    </source>
</evidence>
<sequence length="161" mass="18239">MSCTQSARILAICPRLLQRLEQAVPSPGFMSCLLEAAFEILHLSVYTRKPCHAIRTYFSASRHPRGLFGGLLHVVEEAFLLNAIYKFPCVLFGALHDSCKEFSLVKQTNQAVGEYGEYCYWVMLLARLFWILLTFSKSILVTRPANTSIDAKESPQLQYES</sequence>
<gene>
    <name evidence="1" type="ORF">PDIGIT_LOCUS9654</name>
</gene>
<dbReference type="Proteomes" id="UP001152607">
    <property type="component" value="Unassembled WGS sequence"/>
</dbReference>
<reference evidence="1" key="1">
    <citation type="submission" date="2023-01" db="EMBL/GenBank/DDBJ databases">
        <authorList>
            <person name="Van Ghelder C."/>
            <person name="Rancurel C."/>
        </authorList>
    </citation>
    <scope>NUCLEOTIDE SEQUENCE</scope>
    <source>
        <strain evidence="1">CNCM I-4278</strain>
    </source>
</reference>
<protein>
    <submittedName>
        <fullName evidence="1">Uncharacterized protein</fullName>
    </submittedName>
</protein>
<dbReference type="EMBL" id="CAOQHR010000006">
    <property type="protein sequence ID" value="CAI6336551.1"/>
    <property type="molecule type" value="Genomic_DNA"/>
</dbReference>
<organism evidence="1 2">
    <name type="scientific">Periconia digitata</name>
    <dbReference type="NCBI Taxonomy" id="1303443"/>
    <lineage>
        <taxon>Eukaryota</taxon>
        <taxon>Fungi</taxon>
        <taxon>Dikarya</taxon>
        <taxon>Ascomycota</taxon>
        <taxon>Pezizomycotina</taxon>
        <taxon>Dothideomycetes</taxon>
        <taxon>Pleosporomycetidae</taxon>
        <taxon>Pleosporales</taxon>
        <taxon>Massarineae</taxon>
        <taxon>Periconiaceae</taxon>
        <taxon>Periconia</taxon>
    </lineage>
</organism>
<comment type="caution">
    <text evidence="1">The sequence shown here is derived from an EMBL/GenBank/DDBJ whole genome shotgun (WGS) entry which is preliminary data.</text>
</comment>
<name>A0A9W4UKH5_9PLEO</name>
<dbReference type="AlphaFoldDB" id="A0A9W4UKH5"/>
<accession>A0A9W4UKH5</accession>